<reference evidence="1 2" key="1">
    <citation type="journal article" date="2020" name="Mol. Biol. Evol.">
        <title>Distinct Expression and Methylation Patterns for Genes with Different Fates following a Single Whole-Genome Duplication in Flowering Plants.</title>
        <authorList>
            <person name="Shi T."/>
            <person name="Rahmani R.S."/>
            <person name="Gugger P.F."/>
            <person name="Wang M."/>
            <person name="Li H."/>
            <person name="Zhang Y."/>
            <person name="Li Z."/>
            <person name="Wang Q."/>
            <person name="Van de Peer Y."/>
            <person name="Marchal K."/>
            <person name="Chen J."/>
        </authorList>
    </citation>
    <scope>NUCLEOTIDE SEQUENCE [LARGE SCALE GENOMIC DNA]</scope>
    <source>
        <tissue evidence="1">Leaf</tissue>
    </source>
</reference>
<accession>A0A822ZLM6</accession>
<gene>
    <name evidence="1" type="ORF">HUJ06_003600</name>
</gene>
<dbReference type="AlphaFoldDB" id="A0A822ZLM6"/>
<evidence type="ECO:0000313" key="2">
    <source>
        <dbReference type="Proteomes" id="UP000607653"/>
    </source>
</evidence>
<comment type="caution">
    <text evidence="1">The sequence shown here is derived from an EMBL/GenBank/DDBJ whole genome shotgun (WGS) entry which is preliminary data.</text>
</comment>
<keyword evidence="2" id="KW-1185">Reference proteome</keyword>
<evidence type="ECO:0000313" key="1">
    <source>
        <dbReference type="EMBL" id="DAD45370.1"/>
    </source>
</evidence>
<dbReference type="Proteomes" id="UP000607653">
    <property type="component" value="Unassembled WGS sequence"/>
</dbReference>
<name>A0A822ZLM6_NELNU</name>
<proteinExistence type="predicted"/>
<organism evidence="1 2">
    <name type="scientific">Nelumbo nucifera</name>
    <name type="common">Sacred lotus</name>
    <dbReference type="NCBI Taxonomy" id="4432"/>
    <lineage>
        <taxon>Eukaryota</taxon>
        <taxon>Viridiplantae</taxon>
        <taxon>Streptophyta</taxon>
        <taxon>Embryophyta</taxon>
        <taxon>Tracheophyta</taxon>
        <taxon>Spermatophyta</taxon>
        <taxon>Magnoliopsida</taxon>
        <taxon>Proteales</taxon>
        <taxon>Nelumbonaceae</taxon>
        <taxon>Nelumbo</taxon>
    </lineage>
</organism>
<protein>
    <submittedName>
        <fullName evidence="1">Uncharacterized protein</fullName>
    </submittedName>
</protein>
<sequence length="60" mass="6829">MHPRGLQTSMVGRTCTQLSSSVASEPCNIEAPEKTRRTRKKQQERLAIFLSTYLQTVLYS</sequence>
<dbReference type="EMBL" id="DUZY01000007">
    <property type="protein sequence ID" value="DAD45370.1"/>
    <property type="molecule type" value="Genomic_DNA"/>
</dbReference>